<dbReference type="Proteomes" id="UP000828941">
    <property type="component" value="Chromosome 4"/>
</dbReference>
<sequence>MASTKFSIKLLIDTTSERVLFAEAGKDFIDFLFSLLSLPIGTVFSLLTKEDMEGSIGNIYKSIENLNETYIQPNKNKDILLKQSASFSASEISLLMPPATGKLFMCSNRCSYRVTDDRTVTCPSCRRSLNREVEYFGGEGGFVKGVATYMVMDDLVVQPMSTISGIALLEKFKIKDVGSLQEKTVDFGMVECLDLLKASLECKLVLTIVWLGIEQRSLWTLSSSTV</sequence>
<comment type="caution">
    <text evidence="1">The sequence shown here is derived from an EMBL/GenBank/DDBJ whole genome shotgun (WGS) entry which is preliminary data.</text>
</comment>
<keyword evidence="2" id="KW-1185">Reference proteome</keyword>
<organism evidence="1 2">
    <name type="scientific">Bauhinia variegata</name>
    <name type="common">Purple orchid tree</name>
    <name type="synonym">Phanera variegata</name>
    <dbReference type="NCBI Taxonomy" id="167791"/>
    <lineage>
        <taxon>Eukaryota</taxon>
        <taxon>Viridiplantae</taxon>
        <taxon>Streptophyta</taxon>
        <taxon>Embryophyta</taxon>
        <taxon>Tracheophyta</taxon>
        <taxon>Spermatophyta</taxon>
        <taxon>Magnoliopsida</taxon>
        <taxon>eudicotyledons</taxon>
        <taxon>Gunneridae</taxon>
        <taxon>Pentapetalae</taxon>
        <taxon>rosids</taxon>
        <taxon>fabids</taxon>
        <taxon>Fabales</taxon>
        <taxon>Fabaceae</taxon>
        <taxon>Cercidoideae</taxon>
        <taxon>Cercideae</taxon>
        <taxon>Bauhiniinae</taxon>
        <taxon>Bauhinia</taxon>
    </lineage>
</organism>
<accession>A0ACB9PJE5</accession>
<name>A0ACB9PJE5_BAUVA</name>
<evidence type="ECO:0000313" key="2">
    <source>
        <dbReference type="Proteomes" id="UP000828941"/>
    </source>
</evidence>
<dbReference type="EMBL" id="CM039429">
    <property type="protein sequence ID" value="KAI4348109.1"/>
    <property type="molecule type" value="Genomic_DNA"/>
</dbReference>
<protein>
    <submittedName>
        <fullName evidence="1">Uncharacterized protein</fullName>
    </submittedName>
</protein>
<gene>
    <name evidence="1" type="ORF">L6164_008870</name>
</gene>
<reference evidence="1 2" key="1">
    <citation type="journal article" date="2022" name="DNA Res.">
        <title>Chromosomal-level genome assembly of the orchid tree Bauhinia variegata (Leguminosae; Cercidoideae) supports the allotetraploid origin hypothesis of Bauhinia.</title>
        <authorList>
            <person name="Zhong Y."/>
            <person name="Chen Y."/>
            <person name="Zheng D."/>
            <person name="Pang J."/>
            <person name="Liu Y."/>
            <person name="Luo S."/>
            <person name="Meng S."/>
            <person name="Qian L."/>
            <person name="Wei D."/>
            <person name="Dai S."/>
            <person name="Zhou R."/>
        </authorList>
    </citation>
    <scope>NUCLEOTIDE SEQUENCE [LARGE SCALE GENOMIC DNA]</scope>
    <source>
        <strain evidence="1">BV-YZ2020</strain>
    </source>
</reference>
<proteinExistence type="predicted"/>
<evidence type="ECO:0000313" key="1">
    <source>
        <dbReference type="EMBL" id="KAI4348109.1"/>
    </source>
</evidence>